<dbReference type="RefSeq" id="WP_008513743.1">
    <property type="nucleotide sequence ID" value="NZ_ACJM01000001.1"/>
</dbReference>
<dbReference type="OrthoDB" id="15017at2"/>
<dbReference type="EMBL" id="ACJM01000001">
    <property type="protein sequence ID" value="EEG78777.1"/>
    <property type="molecule type" value="Genomic_DNA"/>
</dbReference>
<dbReference type="AlphaFoldDB" id="C0GC42"/>
<dbReference type="InterPro" id="IPR038062">
    <property type="entry name" value="ScdA-like_N_sf"/>
</dbReference>
<reference evidence="2 3" key="1">
    <citation type="submission" date="2009-02" db="EMBL/GenBank/DDBJ databases">
        <title>Sequencing of the draft genome and assembly of Dethiobacter alkaliphilus AHT 1.</title>
        <authorList>
            <consortium name="US DOE Joint Genome Institute (JGI-PGF)"/>
            <person name="Lucas S."/>
            <person name="Copeland A."/>
            <person name="Lapidus A."/>
            <person name="Glavina del Rio T."/>
            <person name="Dalin E."/>
            <person name="Tice H."/>
            <person name="Bruce D."/>
            <person name="Goodwin L."/>
            <person name="Pitluck S."/>
            <person name="Larimer F."/>
            <person name="Land M.L."/>
            <person name="Hauser L."/>
            <person name="Muyzer G."/>
        </authorList>
    </citation>
    <scope>NUCLEOTIDE SEQUENCE [LARGE SCALE GENOMIC DNA]</scope>
    <source>
        <strain evidence="2 3">AHT 1</strain>
    </source>
</reference>
<dbReference type="SUPFAM" id="SSF140683">
    <property type="entry name" value="SP0561-like"/>
    <property type="match status" value="1"/>
</dbReference>
<dbReference type="PANTHER" id="PTHR39341">
    <property type="entry name" value="BSL7085 PROTEIN"/>
    <property type="match status" value="1"/>
</dbReference>
<proteinExistence type="predicted"/>
<gene>
    <name evidence="2" type="ORF">DealDRAFT_0051</name>
</gene>
<name>C0GC42_DETAL</name>
<comment type="caution">
    <text evidence="2">The sequence shown here is derived from an EMBL/GenBank/DDBJ whole genome shotgun (WGS) entry which is preliminary data.</text>
</comment>
<dbReference type="InterPro" id="IPR015077">
    <property type="entry name" value="DUF1858"/>
</dbReference>
<accession>C0GC42</accession>
<evidence type="ECO:0000313" key="3">
    <source>
        <dbReference type="Proteomes" id="UP000006443"/>
    </source>
</evidence>
<dbReference type="Pfam" id="PF08984">
    <property type="entry name" value="DUF1858"/>
    <property type="match status" value="1"/>
</dbReference>
<dbReference type="Proteomes" id="UP000006443">
    <property type="component" value="Unassembled WGS sequence"/>
</dbReference>
<keyword evidence="3" id="KW-1185">Reference proteome</keyword>
<dbReference type="STRING" id="555088.DealDRAFT_0051"/>
<dbReference type="Gene3D" id="1.10.3910.10">
    <property type="entry name" value="SP0561-like"/>
    <property type="match status" value="1"/>
</dbReference>
<feature type="domain" description="DUF1858" evidence="1">
    <location>
        <begin position="5"/>
        <end position="57"/>
    </location>
</feature>
<sequence>MANKIKPDMTIAQVLTDYPATAQVFMGLGIHCLGCPSATNETVHEAALKHGQDPTDLLNKLNAAAE</sequence>
<dbReference type="NCBIfam" id="TIGR03980">
    <property type="entry name" value="prismane_assoc"/>
    <property type="match status" value="1"/>
</dbReference>
<evidence type="ECO:0000259" key="1">
    <source>
        <dbReference type="Pfam" id="PF08984"/>
    </source>
</evidence>
<evidence type="ECO:0000313" key="2">
    <source>
        <dbReference type="EMBL" id="EEG78777.1"/>
    </source>
</evidence>
<dbReference type="PANTHER" id="PTHR39341:SF1">
    <property type="entry name" value="DUF1858 DOMAIN-CONTAINING PROTEIN"/>
    <property type="match status" value="1"/>
</dbReference>
<protein>
    <recommendedName>
        <fullName evidence="1">DUF1858 domain-containing protein</fullName>
    </recommendedName>
</protein>
<organism evidence="2 3">
    <name type="scientific">Dethiobacter alkaliphilus AHT 1</name>
    <dbReference type="NCBI Taxonomy" id="555088"/>
    <lineage>
        <taxon>Bacteria</taxon>
        <taxon>Bacillati</taxon>
        <taxon>Bacillota</taxon>
        <taxon>Dethiobacteria</taxon>
        <taxon>Dethiobacterales</taxon>
        <taxon>Dethiobacteraceae</taxon>
        <taxon>Dethiobacter</taxon>
    </lineage>
</organism>
<dbReference type="eggNOG" id="COG1251">
    <property type="taxonomic scope" value="Bacteria"/>
</dbReference>
<dbReference type="InterPro" id="IPR023883">
    <property type="entry name" value="CHP03980_redox-disulphide"/>
</dbReference>